<dbReference type="InterPro" id="IPR038475">
    <property type="entry name" value="RecG_C_sf"/>
</dbReference>
<organism evidence="2 3">
    <name type="scientific">Candidatus Woesebacteria bacterium RIFOXYB1_FULL_38_16</name>
    <dbReference type="NCBI Taxonomy" id="1802538"/>
    <lineage>
        <taxon>Bacteria</taxon>
        <taxon>Candidatus Woeseibacteriota</taxon>
    </lineage>
</organism>
<dbReference type="PANTHER" id="PTHR30595:SF6">
    <property type="entry name" value="SCHLAFEN ALBA-2 DOMAIN-CONTAINING PROTEIN"/>
    <property type="match status" value="1"/>
</dbReference>
<dbReference type="Gene3D" id="3.30.950.30">
    <property type="entry name" value="Schlafen, AAA domain"/>
    <property type="match status" value="1"/>
</dbReference>
<dbReference type="PANTHER" id="PTHR30595">
    <property type="entry name" value="GLPR-RELATED TRANSCRIPTIONAL REPRESSOR"/>
    <property type="match status" value="1"/>
</dbReference>
<dbReference type="AlphaFoldDB" id="A0A1F8CTI3"/>
<comment type="caution">
    <text evidence="2">The sequence shown here is derived from an EMBL/GenBank/DDBJ whole genome shotgun (WGS) entry which is preliminary data.</text>
</comment>
<feature type="domain" description="Schlafen AlbA-2" evidence="1">
    <location>
        <begin position="17"/>
        <end position="139"/>
    </location>
</feature>
<dbReference type="EMBL" id="MGHY01000011">
    <property type="protein sequence ID" value="OGM79581.1"/>
    <property type="molecule type" value="Genomic_DNA"/>
</dbReference>
<dbReference type="Proteomes" id="UP000178999">
    <property type="component" value="Unassembled WGS sequence"/>
</dbReference>
<reference evidence="2 3" key="1">
    <citation type="journal article" date="2016" name="Nat. Commun.">
        <title>Thousands of microbial genomes shed light on interconnected biogeochemical processes in an aquifer system.</title>
        <authorList>
            <person name="Anantharaman K."/>
            <person name="Brown C.T."/>
            <person name="Hug L.A."/>
            <person name="Sharon I."/>
            <person name="Castelle C.J."/>
            <person name="Probst A.J."/>
            <person name="Thomas B.C."/>
            <person name="Singh A."/>
            <person name="Wilkins M.J."/>
            <person name="Karaoz U."/>
            <person name="Brodie E.L."/>
            <person name="Williams K.H."/>
            <person name="Hubbard S.S."/>
            <person name="Banfield J.F."/>
        </authorList>
    </citation>
    <scope>NUCLEOTIDE SEQUENCE [LARGE SCALE GENOMIC DNA]</scope>
</reference>
<gene>
    <name evidence="2" type="ORF">A2382_02415</name>
</gene>
<dbReference type="Pfam" id="PF13749">
    <property type="entry name" value="HATPase_c_4"/>
    <property type="match status" value="1"/>
</dbReference>
<dbReference type="STRING" id="1802538.A2382_02415"/>
<evidence type="ECO:0000259" key="1">
    <source>
        <dbReference type="Pfam" id="PF04326"/>
    </source>
</evidence>
<dbReference type="InterPro" id="IPR038461">
    <property type="entry name" value="Schlafen_AlbA_2_dom_sf"/>
</dbReference>
<dbReference type="InterPro" id="IPR007421">
    <property type="entry name" value="Schlafen_AlbA_2_dom"/>
</dbReference>
<evidence type="ECO:0000313" key="2">
    <source>
        <dbReference type="EMBL" id="OGM79581.1"/>
    </source>
</evidence>
<proteinExistence type="predicted"/>
<name>A0A1F8CTI3_9BACT</name>
<protein>
    <recommendedName>
        <fullName evidence="1">Schlafen AlbA-2 domain-containing protein</fullName>
    </recommendedName>
</protein>
<sequence>MAKNHSELVQNLFNLREWNTFEAKRAAVQPRRLLETVCAFANAEGGLLVIGFEDEKKAQNDDRLIGISENPDNVSEFLKLLKTEFEPILQHVVNPFEEQIVNKQGQTDQLLIVRVQKSNDIHSLKNGDTFIRRGSQNIKIGAQEILRLRYERGSIKFEDEDSRISDLSELTIDLLNKYKADTSSQNQDTWQFLKDNGLAIKKKDGFTLNNAGALLFGKNPAVLLSRKCSIKISHYFGTKPTFSGEPNFVRRPFTIEGPLIRQIEQTVEYFRQVVRESSPKLQGATFRPSLFIPEWVFQEAIANAVIHRNYQVQNDIQVRFFDDRLEVESPGAYPAHITSANVRTERFARNPAIQRVLSRFSEAPNLDIGEGVDRMFELMKTHNLYEPIYFPTTISQNNVLLFLVNLHKVDYWDTVSQYLDRYGSISNQLARNITGISDTLQVSRLLGDWVNKGLLERKGGKTRGAYYVKTGQDLQNLFAKSIYQKT</sequence>
<accession>A0A1F8CTI3</accession>
<dbReference type="Pfam" id="PF04326">
    <property type="entry name" value="SLFN_AlbA_2"/>
    <property type="match status" value="1"/>
</dbReference>
<evidence type="ECO:0000313" key="3">
    <source>
        <dbReference type="Proteomes" id="UP000178999"/>
    </source>
</evidence>
<dbReference type="Gene3D" id="3.30.565.60">
    <property type="match status" value="1"/>
</dbReference>